<gene>
    <name evidence="2" type="ORF">PMZ80_000850</name>
</gene>
<evidence type="ECO:0000313" key="2">
    <source>
        <dbReference type="EMBL" id="KAK5946707.1"/>
    </source>
</evidence>
<dbReference type="EMBL" id="JAVHJV010000001">
    <property type="protein sequence ID" value="KAK5946707.1"/>
    <property type="molecule type" value="Genomic_DNA"/>
</dbReference>
<feature type="transmembrane region" description="Helical" evidence="1">
    <location>
        <begin position="16"/>
        <end position="37"/>
    </location>
</feature>
<evidence type="ECO:0000256" key="1">
    <source>
        <dbReference type="SAM" id="Phobius"/>
    </source>
</evidence>
<evidence type="ECO:0000313" key="3">
    <source>
        <dbReference type="Proteomes" id="UP001334248"/>
    </source>
</evidence>
<protein>
    <submittedName>
        <fullName evidence="2">Uncharacterized protein</fullName>
    </submittedName>
</protein>
<comment type="caution">
    <text evidence="2">The sequence shown here is derived from an EMBL/GenBank/DDBJ whole genome shotgun (WGS) entry which is preliminary data.</text>
</comment>
<reference evidence="2 3" key="1">
    <citation type="journal article" date="2023" name="Res Sq">
        <title>Genomic and morphological characterization of Knufia obscura isolated from the Mars 2020 spacecraft assembly facility.</title>
        <authorList>
            <person name="Chander A.M."/>
            <person name="Teixeira M.M."/>
            <person name="Singh N.K."/>
            <person name="Williams M.P."/>
            <person name="Parker C.W."/>
            <person name="Leo P."/>
            <person name="Stajich J.E."/>
            <person name="Torok T."/>
            <person name="Tighe S."/>
            <person name="Mason C.E."/>
            <person name="Venkateswaran K."/>
        </authorList>
    </citation>
    <scope>NUCLEOTIDE SEQUENCE [LARGE SCALE GENOMIC DNA]</scope>
    <source>
        <strain evidence="2 3">CCFEE 5817</strain>
    </source>
</reference>
<dbReference type="RefSeq" id="XP_064734797.1">
    <property type="nucleotide sequence ID" value="XM_064869300.1"/>
</dbReference>
<keyword evidence="1" id="KW-0812">Transmembrane</keyword>
<feature type="transmembrane region" description="Helical" evidence="1">
    <location>
        <begin position="425"/>
        <end position="448"/>
    </location>
</feature>
<dbReference type="GeneID" id="89994299"/>
<organism evidence="2 3">
    <name type="scientific">Knufia obscura</name>
    <dbReference type="NCBI Taxonomy" id="1635080"/>
    <lineage>
        <taxon>Eukaryota</taxon>
        <taxon>Fungi</taxon>
        <taxon>Dikarya</taxon>
        <taxon>Ascomycota</taxon>
        <taxon>Pezizomycotina</taxon>
        <taxon>Eurotiomycetes</taxon>
        <taxon>Chaetothyriomycetidae</taxon>
        <taxon>Chaetothyriales</taxon>
        <taxon>Trichomeriaceae</taxon>
        <taxon>Knufia</taxon>
    </lineage>
</organism>
<keyword evidence="1" id="KW-0472">Membrane</keyword>
<name>A0ABR0S1E7_9EURO</name>
<sequence>MHASWFSYNVARPYPFVWFTPVTIIGGILFTVLFSFLNVATNGYYLTTIYTTTPNATLDQDYWFTKAPWSWGGKLKPTCQAQNIPIGYEFFTTNLGLSYILESVSRFDEVSNQTIRFPSLPYLNQTLQDCAVDNVVLYMKKADQSKNGRGAWWSWGDSSAAATAHCTLNTATGLVKATFSTTYSSNAKQFNYIIQNNYTESSSKWWGTRLLNLYWASSLKLMAAALYEDSDGTLTDTPIWTKGQIGFRPNISQPHDIKDISFFDLNYFFLAANADLFNYLLPYDQMYNQPDGLSTSGPLTEGLTWAKVMYSTILTDLGQSHLQNLLLDEDLLQWALQYPDDKFRKQLDDISCDYNVDQSCDYDWINYGGVASPLEAPDAGGLMQTPMNQSYDAYKSLMGPLGTKNATIFSQYACSVPVRKDNGTLFLAVLIADLVFLQALWSILNWVAGGIVARQHKDAMACRTHAMGLDGYGMVGMRPVSGGDDFDGRSTSKLVGSLSREVSAGPSLISTRDGYRPV</sequence>
<accession>A0ABR0S1E7</accession>
<keyword evidence="1" id="KW-1133">Transmembrane helix</keyword>
<proteinExistence type="predicted"/>
<dbReference type="Proteomes" id="UP001334248">
    <property type="component" value="Unassembled WGS sequence"/>
</dbReference>
<keyword evidence="3" id="KW-1185">Reference proteome</keyword>